<evidence type="ECO:0000313" key="7">
    <source>
        <dbReference type="EMBL" id="TMR09369.1"/>
    </source>
</evidence>
<dbReference type="Pfam" id="PF02909">
    <property type="entry name" value="TetR_C_1"/>
    <property type="match status" value="1"/>
</dbReference>
<comment type="caution">
    <text evidence="7">The sequence shown here is derived from an EMBL/GenBank/DDBJ whole genome shotgun (WGS) entry which is preliminary data.</text>
</comment>
<dbReference type="SUPFAM" id="SSF48498">
    <property type="entry name" value="Tetracyclin repressor-like, C-terminal domain"/>
    <property type="match status" value="1"/>
</dbReference>
<dbReference type="InterPro" id="IPR036271">
    <property type="entry name" value="Tet_transcr_reg_TetR-rel_C_sf"/>
</dbReference>
<organism evidence="7 8">
    <name type="scientific">Nonomuraea turkmeniaca</name>
    <dbReference type="NCBI Taxonomy" id="103838"/>
    <lineage>
        <taxon>Bacteria</taxon>
        <taxon>Bacillati</taxon>
        <taxon>Actinomycetota</taxon>
        <taxon>Actinomycetes</taxon>
        <taxon>Streptosporangiales</taxon>
        <taxon>Streptosporangiaceae</taxon>
        <taxon>Nonomuraea</taxon>
    </lineage>
</organism>
<dbReference type="PANTHER" id="PTHR30055:SF151">
    <property type="entry name" value="TRANSCRIPTIONAL REGULATORY PROTEIN"/>
    <property type="match status" value="1"/>
</dbReference>
<protein>
    <submittedName>
        <fullName evidence="7">TetR/AcrR family transcriptional regulator</fullName>
    </submittedName>
</protein>
<feature type="DNA-binding region" description="H-T-H motif" evidence="5">
    <location>
        <begin position="38"/>
        <end position="57"/>
    </location>
</feature>
<evidence type="ECO:0000256" key="2">
    <source>
        <dbReference type="ARBA" id="ARBA00023015"/>
    </source>
</evidence>
<gene>
    <name evidence="7" type="ORF">ETD86_43835</name>
</gene>
<dbReference type="GO" id="GO:0000976">
    <property type="term" value="F:transcription cis-regulatory region binding"/>
    <property type="evidence" value="ECO:0007669"/>
    <property type="project" value="TreeGrafter"/>
</dbReference>
<reference evidence="7 8" key="1">
    <citation type="submission" date="2019-05" db="EMBL/GenBank/DDBJ databases">
        <title>Draft genome sequence of Nonomuraea turkmeniaca DSM 43926.</title>
        <authorList>
            <person name="Saricaoglu S."/>
            <person name="Isik K."/>
        </authorList>
    </citation>
    <scope>NUCLEOTIDE SEQUENCE [LARGE SCALE GENOMIC DNA]</scope>
    <source>
        <strain evidence="7 8">DSM 43926</strain>
    </source>
</reference>
<evidence type="ECO:0000259" key="6">
    <source>
        <dbReference type="PROSITE" id="PS50977"/>
    </source>
</evidence>
<dbReference type="PROSITE" id="PS50977">
    <property type="entry name" value="HTH_TETR_2"/>
    <property type="match status" value="1"/>
</dbReference>
<proteinExistence type="predicted"/>
<evidence type="ECO:0000256" key="4">
    <source>
        <dbReference type="ARBA" id="ARBA00023163"/>
    </source>
</evidence>
<dbReference type="InterPro" id="IPR003012">
    <property type="entry name" value="Tet_transcr_reg_TetR"/>
</dbReference>
<dbReference type="RefSeq" id="WP_138672542.1">
    <property type="nucleotide sequence ID" value="NZ_VCKY01000237.1"/>
</dbReference>
<evidence type="ECO:0000313" key="8">
    <source>
        <dbReference type="Proteomes" id="UP000309128"/>
    </source>
</evidence>
<keyword evidence="3 5" id="KW-0238">DNA-binding</keyword>
<evidence type="ECO:0000256" key="5">
    <source>
        <dbReference type="PROSITE-ProRule" id="PRU00335"/>
    </source>
</evidence>
<dbReference type="InterPro" id="IPR004111">
    <property type="entry name" value="Repressor_TetR_C"/>
</dbReference>
<dbReference type="OrthoDB" id="3214072at2"/>
<evidence type="ECO:0000256" key="3">
    <source>
        <dbReference type="ARBA" id="ARBA00023125"/>
    </source>
</evidence>
<feature type="domain" description="HTH tetR-type" evidence="6">
    <location>
        <begin position="15"/>
        <end position="75"/>
    </location>
</feature>
<keyword evidence="2" id="KW-0805">Transcription regulation</keyword>
<name>A0A5S4F0E2_9ACTN</name>
<accession>A0A5S4F0E2</accession>
<keyword evidence="4" id="KW-0804">Transcription</keyword>
<dbReference type="EMBL" id="VCKY01000237">
    <property type="protein sequence ID" value="TMR09369.1"/>
    <property type="molecule type" value="Genomic_DNA"/>
</dbReference>
<dbReference type="GO" id="GO:0046677">
    <property type="term" value="P:response to antibiotic"/>
    <property type="evidence" value="ECO:0007669"/>
    <property type="project" value="InterPro"/>
</dbReference>
<dbReference type="InterPro" id="IPR050109">
    <property type="entry name" value="HTH-type_TetR-like_transc_reg"/>
</dbReference>
<dbReference type="Proteomes" id="UP000309128">
    <property type="component" value="Unassembled WGS sequence"/>
</dbReference>
<dbReference type="InterPro" id="IPR001647">
    <property type="entry name" value="HTH_TetR"/>
</dbReference>
<dbReference type="SUPFAM" id="SSF46689">
    <property type="entry name" value="Homeodomain-like"/>
    <property type="match status" value="1"/>
</dbReference>
<keyword evidence="8" id="KW-1185">Reference proteome</keyword>
<keyword evidence="1" id="KW-0678">Repressor</keyword>
<evidence type="ECO:0000256" key="1">
    <source>
        <dbReference type="ARBA" id="ARBA00022491"/>
    </source>
</evidence>
<dbReference type="InterPro" id="IPR009057">
    <property type="entry name" value="Homeodomain-like_sf"/>
</dbReference>
<dbReference type="GO" id="GO:0045892">
    <property type="term" value="P:negative regulation of DNA-templated transcription"/>
    <property type="evidence" value="ECO:0007669"/>
    <property type="project" value="InterPro"/>
</dbReference>
<dbReference type="PRINTS" id="PR00400">
    <property type="entry name" value="TETREPRESSOR"/>
</dbReference>
<dbReference type="Pfam" id="PF00440">
    <property type="entry name" value="TetR_N"/>
    <property type="match status" value="1"/>
</dbReference>
<dbReference type="Gene3D" id="1.10.357.10">
    <property type="entry name" value="Tetracycline Repressor, domain 2"/>
    <property type="match status" value="1"/>
</dbReference>
<dbReference type="AlphaFoldDB" id="A0A5S4F0E2"/>
<dbReference type="GO" id="GO:0003700">
    <property type="term" value="F:DNA-binding transcription factor activity"/>
    <property type="evidence" value="ECO:0007669"/>
    <property type="project" value="TreeGrafter"/>
</dbReference>
<sequence length="216" mass="24027">MENVWSRPRKAPRQTLTLERIVAEAVALLDEEGADRLTMRRLAERLDTGSTTLYWHVKTKDDVLDLALDAVFGEVPLPDPAGGWQAAVRELIGGWRAALLRHPWSATMLDRPLMGPNALERTEFLYQTLTGAGFTAPQAAAYSLSNYVMGSVVMQVTWQDRDDEDTGAFLRERAGLYPALAEHGLDHEWDATFDEGLGYLLTGMRQAGKPKTGRLD</sequence>
<dbReference type="PANTHER" id="PTHR30055">
    <property type="entry name" value="HTH-TYPE TRANSCRIPTIONAL REGULATOR RUTR"/>
    <property type="match status" value="1"/>
</dbReference>